<accession>A0AAV6V4B5</accession>
<proteinExistence type="predicted"/>
<comment type="caution">
    <text evidence="1">The sequence shown here is derived from an EMBL/GenBank/DDBJ whole genome shotgun (WGS) entry which is preliminary data.</text>
</comment>
<dbReference type="Proteomes" id="UP000827092">
    <property type="component" value="Unassembled WGS sequence"/>
</dbReference>
<dbReference type="AlphaFoldDB" id="A0AAV6V4B5"/>
<keyword evidence="2" id="KW-1185">Reference proteome</keyword>
<gene>
    <name evidence="1" type="ORF">JTE90_010317</name>
</gene>
<evidence type="ECO:0000313" key="1">
    <source>
        <dbReference type="EMBL" id="KAG8190892.1"/>
    </source>
</evidence>
<evidence type="ECO:0000313" key="2">
    <source>
        <dbReference type="Proteomes" id="UP000827092"/>
    </source>
</evidence>
<sequence length="98" mass="11233">MGPEFMLLLFVVHPSLISRQHSNFLRLKVILNNIRHLIFEANFFSPESTLEYKVSLMVKIQVTTGKDLMTDCFTLRGASQFQLVSYGYSRICGCKSLL</sequence>
<organism evidence="1 2">
    <name type="scientific">Oedothorax gibbosus</name>
    <dbReference type="NCBI Taxonomy" id="931172"/>
    <lineage>
        <taxon>Eukaryota</taxon>
        <taxon>Metazoa</taxon>
        <taxon>Ecdysozoa</taxon>
        <taxon>Arthropoda</taxon>
        <taxon>Chelicerata</taxon>
        <taxon>Arachnida</taxon>
        <taxon>Araneae</taxon>
        <taxon>Araneomorphae</taxon>
        <taxon>Entelegynae</taxon>
        <taxon>Araneoidea</taxon>
        <taxon>Linyphiidae</taxon>
        <taxon>Erigoninae</taxon>
        <taxon>Oedothorax</taxon>
    </lineage>
</organism>
<protein>
    <submittedName>
        <fullName evidence="1">Uncharacterized protein</fullName>
    </submittedName>
</protein>
<name>A0AAV6V4B5_9ARAC</name>
<dbReference type="EMBL" id="JAFNEN010000172">
    <property type="protein sequence ID" value="KAG8190892.1"/>
    <property type="molecule type" value="Genomic_DNA"/>
</dbReference>
<reference evidence="1 2" key="1">
    <citation type="journal article" date="2022" name="Nat. Ecol. Evol.">
        <title>A masculinizing supergene underlies an exaggerated male reproductive morph in a spider.</title>
        <authorList>
            <person name="Hendrickx F."/>
            <person name="De Corte Z."/>
            <person name="Sonet G."/>
            <person name="Van Belleghem S.M."/>
            <person name="Kostlbacher S."/>
            <person name="Vangestel C."/>
        </authorList>
    </citation>
    <scope>NUCLEOTIDE SEQUENCE [LARGE SCALE GENOMIC DNA]</scope>
    <source>
        <strain evidence="1">W744_W776</strain>
    </source>
</reference>